<evidence type="ECO:0000256" key="5">
    <source>
        <dbReference type="ARBA" id="ARBA00022448"/>
    </source>
</evidence>
<dbReference type="Pfam" id="PF01554">
    <property type="entry name" value="MatE"/>
    <property type="match status" value="2"/>
</dbReference>
<evidence type="ECO:0000256" key="12">
    <source>
        <dbReference type="ARBA" id="ARBA00031636"/>
    </source>
</evidence>
<comment type="function">
    <text evidence="1">Multidrug efflux pump.</text>
</comment>
<evidence type="ECO:0000313" key="14">
    <source>
        <dbReference type="EMBL" id="PLT83000.1"/>
    </source>
</evidence>
<feature type="transmembrane region" description="Helical" evidence="13">
    <location>
        <begin position="186"/>
        <end position="206"/>
    </location>
</feature>
<dbReference type="AlphaFoldDB" id="A0A2N5PWX7"/>
<keyword evidence="11 13" id="KW-0472">Membrane</keyword>
<feature type="transmembrane region" description="Helical" evidence="13">
    <location>
        <begin position="218"/>
        <end position="238"/>
    </location>
</feature>
<feature type="transmembrane region" description="Helical" evidence="13">
    <location>
        <begin position="144"/>
        <end position="165"/>
    </location>
</feature>
<feature type="transmembrane region" description="Helical" evidence="13">
    <location>
        <begin position="372"/>
        <end position="396"/>
    </location>
</feature>
<keyword evidence="7" id="KW-1003">Cell membrane</keyword>
<evidence type="ECO:0000256" key="1">
    <source>
        <dbReference type="ARBA" id="ARBA00003408"/>
    </source>
</evidence>
<comment type="similarity">
    <text evidence="3">Belongs to the multi antimicrobial extrusion (MATE) (TC 2.A.66.1) family.</text>
</comment>
<name>A0A2N5PWX7_MEDGN</name>
<gene>
    <name evidence="14" type="ORF">CDL20_13650</name>
</gene>
<dbReference type="GO" id="GO:0015297">
    <property type="term" value="F:antiporter activity"/>
    <property type="evidence" value="ECO:0007669"/>
    <property type="project" value="UniProtKB-KW"/>
</dbReference>
<feature type="transmembrane region" description="Helical" evidence="13">
    <location>
        <begin position="103"/>
        <end position="124"/>
    </location>
</feature>
<comment type="subcellular location">
    <subcellularLocation>
        <location evidence="2">Cell membrane</location>
        <topology evidence="2">Multi-pass membrane protein</topology>
    </subcellularLocation>
</comment>
<dbReference type="PANTHER" id="PTHR43298">
    <property type="entry name" value="MULTIDRUG RESISTANCE PROTEIN NORM-RELATED"/>
    <property type="match status" value="1"/>
</dbReference>
<evidence type="ECO:0000256" key="11">
    <source>
        <dbReference type="ARBA" id="ARBA00023136"/>
    </source>
</evidence>
<feature type="transmembrane region" description="Helical" evidence="13">
    <location>
        <begin position="408"/>
        <end position="432"/>
    </location>
</feature>
<evidence type="ECO:0000256" key="4">
    <source>
        <dbReference type="ARBA" id="ARBA00020268"/>
    </source>
</evidence>
<keyword evidence="8 13" id="KW-0812">Transmembrane</keyword>
<dbReference type="GO" id="GO:0042910">
    <property type="term" value="F:xenobiotic transmembrane transporter activity"/>
    <property type="evidence" value="ECO:0007669"/>
    <property type="project" value="InterPro"/>
</dbReference>
<evidence type="ECO:0000256" key="9">
    <source>
        <dbReference type="ARBA" id="ARBA00022989"/>
    </source>
</evidence>
<dbReference type="InterPro" id="IPR002528">
    <property type="entry name" value="MATE_fam"/>
</dbReference>
<dbReference type="NCBIfam" id="TIGR00797">
    <property type="entry name" value="matE"/>
    <property type="match status" value="1"/>
</dbReference>
<evidence type="ECO:0000256" key="10">
    <source>
        <dbReference type="ARBA" id="ARBA00023065"/>
    </source>
</evidence>
<dbReference type="GO" id="GO:0006811">
    <property type="term" value="P:monoatomic ion transport"/>
    <property type="evidence" value="ECO:0007669"/>
    <property type="project" value="UniProtKB-KW"/>
</dbReference>
<keyword evidence="10" id="KW-0406">Ion transport</keyword>
<keyword evidence="6" id="KW-0050">Antiport</keyword>
<keyword evidence="9 13" id="KW-1133">Transmembrane helix</keyword>
<evidence type="ECO:0000256" key="2">
    <source>
        <dbReference type="ARBA" id="ARBA00004651"/>
    </source>
</evidence>
<evidence type="ECO:0000256" key="3">
    <source>
        <dbReference type="ARBA" id="ARBA00010199"/>
    </source>
</evidence>
<evidence type="ECO:0000256" key="13">
    <source>
        <dbReference type="SAM" id="Phobius"/>
    </source>
</evidence>
<dbReference type="PIRSF" id="PIRSF006603">
    <property type="entry name" value="DinF"/>
    <property type="match status" value="1"/>
</dbReference>
<dbReference type="PANTHER" id="PTHR43298:SF2">
    <property type="entry name" value="FMN_FAD EXPORTER YEEO-RELATED"/>
    <property type="match status" value="1"/>
</dbReference>
<dbReference type="Proteomes" id="UP000234840">
    <property type="component" value="Unassembled WGS sequence"/>
</dbReference>
<evidence type="ECO:0000256" key="7">
    <source>
        <dbReference type="ARBA" id="ARBA00022475"/>
    </source>
</evidence>
<feature type="transmembrane region" description="Helical" evidence="13">
    <location>
        <begin position="41"/>
        <end position="63"/>
    </location>
</feature>
<feature type="transmembrane region" description="Helical" evidence="13">
    <location>
        <begin position="341"/>
        <end position="366"/>
    </location>
</feature>
<protein>
    <recommendedName>
        <fullName evidence="4">Probable multidrug resistance protein NorM</fullName>
    </recommendedName>
    <alternativeName>
        <fullName evidence="12">Multidrug-efflux transporter</fullName>
    </alternativeName>
</protein>
<feature type="transmembrane region" description="Helical" evidence="13">
    <location>
        <begin position="69"/>
        <end position="91"/>
    </location>
</feature>
<organism evidence="14 15">
    <name type="scientific">Mediterraneibacter gnavus</name>
    <name type="common">Ruminococcus gnavus</name>
    <dbReference type="NCBI Taxonomy" id="33038"/>
    <lineage>
        <taxon>Bacteria</taxon>
        <taxon>Bacillati</taxon>
        <taxon>Bacillota</taxon>
        <taxon>Clostridia</taxon>
        <taxon>Lachnospirales</taxon>
        <taxon>Lachnospiraceae</taxon>
        <taxon>Mediterraneibacter</taxon>
    </lineage>
</organism>
<dbReference type="GO" id="GO:0005886">
    <property type="term" value="C:plasma membrane"/>
    <property type="evidence" value="ECO:0007669"/>
    <property type="project" value="UniProtKB-SubCell"/>
</dbReference>
<sequence>MEATIMPDLKEKNRIILKNSKMHELWDLGAPTILEQALQTIVAYVDTAMVGQIGAIASAAVGLTTTVNWLLNGILFAVSMGMLSFIAQYTGQGDLEAAHHTSAQAIWIIFVLGVIETVIALAISPVLPMWMGASQEIWRDASEYFFIVSCPLILRGSLIIFGNVLRANKDSKTPLYINIGVNFLNIILNQLLISSHTTISVFGMLLSIPGAGLGVRGAAIATAISQGIGGVAIFGVAMQNPLVTLKGMKVKPEGKLLKNCFNVSLPLIGERIVMGCGYVVFSALVAGLGTLSVAAHSIALTIEEAFYVPGYGIQTAVSTLAGNAVGKKDELELESVVRSGLIVAVSIMTAMAIGLFCGAEVIICFFTKDEQVIVLGVSLLRIVAISEPMYAALIIYEGIFHGIGDTKMPFIFAILTMWGIRIGLTWIYIGMFGRDLKMVWFFMIMDNISRCILLWGLYRRRKRSLLLLDEY</sequence>
<proteinExistence type="inferred from homology"/>
<dbReference type="InterPro" id="IPR050222">
    <property type="entry name" value="MATE_MdtK"/>
</dbReference>
<dbReference type="EMBL" id="NIHW01000044">
    <property type="protein sequence ID" value="PLT83000.1"/>
    <property type="molecule type" value="Genomic_DNA"/>
</dbReference>
<reference evidence="14 15" key="1">
    <citation type="journal article" date="2017" name="Genome Med.">
        <title>A novel Ruminococcus gnavus clade enriched in inflammatory bowel disease patients.</title>
        <authorList>
            <person name="Hall A.B."/>
            <person name="Yassour M."/>
            <person name="Sauk J."/>
            <person name="Garner A."/>
            <person name="Jiang X."/>
            <person name="Arthur T."/>
            <person name="Lagoudas G.K."/>
            <person name="Vatanen T."/>
            <person name="Fornelos N."/>
            <person name="Wilson R."/>
            <person name="Bertha M."/>
            <person name="Cohen M."/>
            <person name="Garber J."/>
            <person name="Khalili H."/>
            <person name="Gevers D."/>
            <person name="Ananthakrishnan A.N."/>
            <person name="Kugathasan S."/>
            <person name="Lander E.S."/>
            <person name="Blainey P."/>
            <person name="Vlamakis H."/>
            <person name="Xavier R.J."/>
            <person name="Huttenhower C."/>
        </authorList>
    </citation>
    <scope>NUCLEOTIDE SEQUENCE [LARGE SCALE GENOMIC DNA]</scope>
    <source>
        <strain evidence="14 15">RJX1128</strain>
    </source>
</reference>
<evidence type="ECO:0000256" key="8">
    <source>
        <dbReference type="ARBA" id="ARBA00022692"/>
    </source>
</evidence>
<dbReference type="InterPro" id="IPR048279">
    <property type="entry name" value="MdtK-like"/>
</dbReference>
<accession>A0A2N5PWX7</accession>
<dbReference type="CDD" id="cd13137">
    <property type="entry name" value="MATE_NorM_like"/>
    <property type="match status" value="1"/>
</dbReference>
<evidence type="ECO:0000313" key="15">
    <source>
        <dbReference type="Proteomes" id="UP000234840"/>
    </source>
</evidence>
<comment type="caution">
    <text evidence="14">The sequence shown here is derived from an EMBL/GenBank/DDBJ whole genome shotgun (WGS) entry which is preliminary data.</text>
</comment>
<keyword evidence="5" id="KW-0813">Transport</keyword>
<evidence type="ECO:0000256" key="6">
    <source>
        <dbReference type="ARBA" id="ARBA00022449"/>
    </source>
</evidence>
<feature type="transmembrane region" description="Helical" evidence="13">
    <location>
        <begin position="438"/>
        <end position="458"/>
    </location>
</feature>